<feature type="transmembrane region" description="Helical" evidence="1">
    <location>
        <begin position="7"/>
        <end position="25"/>
    </location>
</feature>
<dbReference type="HOGENOM" id="CLU_1137034_0_0_3"/>
<keyword evidence="3" id="KW-1185">Reference proteome</keyword>
<feature type="transmembrane region" description="Helical" evidence="1">
    <location>
        <begin position="31"/>
        <end position="49"/>
    </location>
</feature>
<accession>F4XVH4</accession>
<evidence type="ECO:0000313" key="3">
    <source>
        <dbReference type="Proteomes" id="UP000003959"/>
    </source>
</evidence>
<dbReference type="RefSeq" id="WP_008186987.1">
    <property type="nucleotide sequence ID" value="NZ_GL890939.1"/>
</dbReference>
<evidence type="ECO:0000313" key="2">
    <source>
        <dbReference type="EMBL" id="EGJ31522.1"/>
    </source>
</evidence>
<protein>
    <submittedName>
        <fullName evidence="2">Uncharacterized protein</fullName>
    </submittedName>
</protein>
<proteinExistence type="predicted"/>
<reference evidence="3" key="1">
    <citation type="journal article" date="2011" name="Proc. Natl. Acad. Sci. U.S.A.">
        <title>Genomic insights into the physiology and ecology of the marine filamentous cyanobacterium Lyngbya majuscula.</title>
        <authorList>
            <person name="Jones A.C."/>
            <person name="Monroe E.A."/>
            <person name="Podell S."/>
            <person name="Hess W.R."/>
            <person name="Klages S."/>
            <person name="Esquenazi E."/>
            <person name="Niessen S."/>
            <person name="Hoover H."/>
            <person name="Rothmann M."/>
            <person name="Lasken R.S."/>
            <person name="Yates J.R.III."/>
            <person name="Reinhardt R."/>
            <person name="Kube M."/>
            <person name="Burkart M.D."/>
            <person name="Allen E.E."/>
            <person name="Dorrestein P.C."/>
            <person name="Gerwick W.H."/>
            <person name="Gerwick L."/>
        </authorList>
    </citation>
    <scope>NUCLEOTIDE SEQUENCE [LARGE SCALE GENOMIC DNA]</scope>
    <source>
        <strain evidence="3">3L</strain>
    </source>
</reference>
<keyword evidence="1" id="KW-0472">Membrane</keyword>
<keyword evidence="1" id="KW-0812">Transmembrane</keyword>
<organism evidence="2 3">
    <name type="scientific">Moorena producens 3L</name>
    <dbReference type="NCBI Taxonomy" id="489825"/>
    <lineage>
        <taxon>Bacteria</taxon>
        <taxon>Bacillati</taxon>
        <taxon>Cyanobacteriota</taxon>
        <taxon>Cyanophyceae</taxon>
        <taxon>Coleofasciculales</taxon>
        <taxon>Coleofasciculaceae</taxon>
        <taxon>Moorena</taxon>
    </lineage>
</organism>
<feature type="transmembrane region" description="Helical" evidence="1">
    <location>
        <begin position="212"/>
        <end position="234"/>
    </location>
</feature>
<dbReference type="Proteomes" id="UP000003959">
    <property type="component" value="Unassembled WGS sequence"/>
</dbReference>
<name>F4XVH4_9CYAN</name>
<gene>
    <name evidence="2" type="ORF">LYNGBM3L_38680</name>
</gene>
<evidence type="ECO:0000256" key="1">
    <source>
        <dbReference type="SAM" id="Phobius"/>
    </source>
</evidence>
<feature type="transmembrane region" description="Helical" evidence="1">
    <location>
        <begin position="122"/>
        <end position="145"/>
    </location>
</feature>
<dbReference type="EMBL" id="GL890939">
    <property type="protein sequence ID" value="EGJ31522.1"/>
    <property type="molecule type" value="Genomic_DNA"/>
</dbReference>
<dbReference type="OrthoDB" id="482545at2"/>
<feature type="transmembrane region" description="Helical" evidence="1">
    <location>
        <begin position="61"/>
        <end position="79"/>
    </location>
</feature>
<sequence>MIINKPLLTASFLAIGAILATIASFVFGVPWLVPILGAAVPYPIFLFHVRHRQYMRALGWMLLWALFQSLAVGIGTALAPETAAQVILNGSDYIEEQLLWIRTVEGTEGSLRLFLPDHVQQYTVFCFLSLVTFGSAALVLGTYLLNYMNFYVAQLVQISVNPWLAALVGWPPWSVLRVVGFICTGVALTALGLNLVAKITRSNSQHPFPQRYLLIGIGFVVADIIVKATLAPIWQQLLSFALLG</sequence>
<feature type="transmembrane region" description="Helical" evidence="1">
    <location>
        <begin position="179"/>
        <end position="200"/>
    </location>
</feature>
<keyword evidence="1" id="KW-1133">Transmembrane helix</keyword>
<feature type="transmembrane region" description="Helical" evidence="1">
    <location>
        <begin position="152"/>
        <end position="173"/>
    </location>
</feature>
<dbReference type="AlphaFoldDB" id="F4XVH4"/>